<dbReference type="EMBL" id="CP063982">
    <property type="protein sequence ID" value="UOD50498.1"/>
    <property type="molecule type" value="Genomic_DNA"/>
</dbReference>
<gene>
    <name evidence="1" type="ORF">DHf2319_00715</name>
</gene>
<protein>
    <submittedName>
        <fullName evidence="1">Type IV toxin-antitoxin system AbiEi family antitoxin domain-containing protein</fullName>
    </submittedName>
</protein>
<accession>A0ABY4AK86</accession>
<dbReference type="RefSeq" id="WP_243478903.1">
    <property type="nucleotide sequence ID" value="NZ_CP063982.1"/>
</dbReference>
<reference evidence="1 2" key="1">
    <citation type="submission" date="2020-11" db="EMBL/GenBank/DDBJ databases">
        <title>Algicoccus daihaiensis sp.nov., isolated from Daihai Lake in Inner Mongolia.</title>
        <authorList>
            <person name="Kai J."/>
        </authorList>
    </citation>
    <scope>NUCLEOTIDE SEQUENCE [LARGE SCALE GENOMIC DNA]</scope>
    <source>
        <strain evidence="2">f23</strain>
    </source>
</reference>
<dbReference type="Proteomes" id="UP000831607">
    <property type="component" value="Chromosome"/>
</dbReference>
<dbReference type="InterPro" id="IPR045738">
    <property type="entry name" value="DUF6088"/>
</dbReference>
<evidence type="ECO:0000313" key="1">
    <source>
        <dbReference type="EMBL" id="UOD50498.1"/>
    </source>
</evidence>
<sequence>MSQLAKTILSAAQTLPEGGLLSAKEFLHLASRAAVDQTLTRLTREGKLMRVGRGAYAAPVVSRFGVRPPSTEAVFKAIESTSGEVIVANGATEANALGLTTQVPTREVFLTSGRSRKLQLGNRAVELKHGNRWQLALGARPAGMAIRALSWLGPEQACSALKVLKSKLPSEEWAAMRSARAVLPSWMARAVSEVSAHA</sequence>
<keyword evidence="2" id="KW-1185">Reference proteome</keyword>
<name>A0ABY4AK86_9BURK</name>
<proteinExistence type="predicted"/>
<dbReference type="Pfam" id="PF19570">
    <property type="entry name" value="DUF6088"/>
    <property type="match status" value="1"/>
</dbReference>
<evidence type="ECO:0000313" key="2">
    <source>
        <dbReference type="Proteomes" id="UP000831607"/>
    </source>
</evidence>
<organism evidence="1 2">
    <name type="scientific">Orrella daihaiensis</name>
    <dbReference type="NCBI Taxonomy" id="2782176"/>
    <lineage>
        <taxon>Bacteria</taxon>
        <taxon>Pseudomonadati</taxon>
        <taxon>Pseudomonadota</taxon>
        <taxon>Betaproteobacteria</taxon>
        <taxon>Burkholderiales</taxon>
        <taxon>Alcaligenaceae</taxon>
        <taxon>Orrella</taxon>
    </lineage>
</organism>